<dbReference type="PANTHER" id="PTHR11008">
    <property type="entry name" value="PROTEIN TAKEOUT-LIKE PROTEIN"/>
    <property type="match status" value="1"/>
</dbReference>
<gene>
    <name evidence="1" type="ORF">CALMAC_LOCUS16333</name>
</gene>
<dbReference type="InterPro" id="IPR010562">
    <property type="entry name" value="Haemolymph_juvenile_hormone-bd"/>
</dbReference>
<reference evidence="1 2" key="1">
    <citation type="submission" date="2019-01" db="EMBL/GenBank/DDBJ databases">
        <authorList>
            <person name="Sayadi A."/>
        </authorList>
    </citation>
    <scope>NUCLEOTIDE SEQUENCE [LARGE SCALE GENOMIC DNA]</scope>
</reference>
<dbReference type="Gene3D" id="3.15.10.30">
    <property type="entry name" value="Haemolymph juvenile hormone binding protein"/>
    <property type="match status" value="1"/>
</dbReference>
<dbReference type="Pfam" id="PF06585">
    <property type="entry name" value="JHBP"/>
    <property type="match status" value="1"/>
</dbReference>
<dbReference type="OrthoDB" id="8190514at2759"/>
<protein>
    <submittedName>
        <fullName evidence="1">Uncharacterized protein</fullName>
    </submittedName>
</protein>
<dbReference type="Proteomes" id="UP000410492">
    <property type="component" value="Unassembled WGS sequence"/>
</dbReference>
<accession>A0A653DC62</accession>
<dbReference type="AlphaFoldDB" id="A0A653DC62"/>
<name>A0A653DC62_CALMS</name>
<dbReference type="PANTHER" id="PTHR11008:SF32">
    <property type="entry name" value="CIRCADIAN CLOCK-CONTROLLED PROTEIN DAYWAKE-RELATED"/>
    <property type="match status" value="1"/>
</dbReference>
<proteinExistence type="predicted"/>
<dbReference type="GO" id="GO:0005615">
    <property type="term" value="C:extracellular space"/>
    <property type="evidence" value="ECO:0007669"/>
    <property type="project" value="TreeGrafter"/>
</dbReference>
<sequence>DSLDWDKKTLEYETVSPQIQQKANYDINGKVMVLPVYGKGESTITLKDATMQHIIQFKEQTKGGKKHLMVDTYLLNIEIKGANYDFKNLFDGDQALSKNILTVINENWKEVYDDVKSGIAKAYGEVCKLIANGLFSKMPYNEVFLE</sequence>
<dbReference type="EMBL" id="CAACVG010011307">
    <property type="protein sequence ID" value="VEN57799.1"/>
    <property type="molecule type" value="Genomic_DNA"/>
</dbReference>
<organism evidence="1 2">
    <name type="scientific">Callosobruchus maculatus</name>
    <name type="common">Southern cowpea weevil</name>
    <name type="synonym">Pulse bruchid</name>
    <dbReference type="NCBI Taxonomy" id="64391"/>
    <lineage>
        <taxon>Eukaryota</taxon>
        <taxon>Metazoa</taxon>
        <taxon>Ecdysozoa</taxon>
        <taxon>Arthropoda</taxon>
        <taxon>Hexapoda</taxon>
        <taxon>Insecta</taxon>
        <taxon>Pterygota</taxon>
        <taxon>Neoptera</taxon>
        <taxon>Endopterygota</taxon>
        <taxon>Coleoptera</taxon>
        <taxon>Polyphaga</taxon>
        <taxon>Cucujiformia</taxon>
        <taxon>Chrysomeloidea</taxon>
        <taxon>Chrysomelidae</taxon>
        <taxon>Bruchinae</taxon>
        <taxon>Bruchini</taxon>
        <taxon>Callosobruchus</taxon>
    </lineage>
</organism>
<dbReference type="InterPro" id="IPR038606">
    <property type="entry name" value="To_sf"/>
</dbReference>
<evidence type="ECO:0000313" key="2">
    <source>
        <dbReference type="Proteomes" id="UP000410492"/>
    </source>
</evidence>
<feature type="non-terminal residue" evidence="1">
    <location>
        <position position="1"/>
    </location>
</feature>
<dbReference type="SMART" id="SM00700">
    <property type="entry name" value="JHBP"/>
    <property type="match status" value="1"/>
</dbReference>
<keyword evidence="2" id="KW-1185">Reference proteome</keyword>
<evidence type="ECO:0000313" key="1">
    <source>
        <dbReference type="EMBL" id="VEN57799.1"/>
    </source>
</evidence>